<feature type="signal peptide" evidence="1">
    <location>
        <begin position="1"/>
        <end position="23"/>
    </location>
</feature>
<dbReference type="Proteomes" id="UP001139516">
    <property type="component" value="Unassembled WGS sequence"/>
</dbReference>
<organism evidence="2 3">
    <name type="scientific">Roseomonas acroporae</name>
    <dbReference type="NCBI Taxonomy" id="2937791"/>
    <lineage>
        <taxon>Bacteria</taxon>
        <taxon>Pseudomonadati</taxon>
        <taxon>Pseudomonadota</taxon>
        <taxon>Alphaproteobacteria</taxon>
        <taxon>Acetobacterales</taxon>
        <taxon>Roseomonadaceae</taxon>
        <taxon>Roseomonas</taxon>
    </lineage>
</organism>
<dbReference type="AlphaFoldDB" id="A0A9X1YDJ8"/>
<dbReference type="RefSeq" id="WP_248669843.1">
    <property type="nucleotide sequence ID" value="NZ_JALPRX010000147.1"/>
</dbReference>
<gene>
    <name evidence="2" type="ORF">M0638_25905</name>
</gene>
<feature type="chain" id="PRO_5040826866" evidence="1">
    <location>
        <begin position="24"/>
        <end position="101"/>
    </location>
</feature>
<keyword evidence="1" id="KW-0732">Signal</keyword>
<evidence type="ECO:0000313" key="2">
    <source>
        <dbReference type="EMBL" id="MCK8787795.1"/>
    </source>
</evidence>
<sequence length="101" mass="10502">MSFRTLAAAIGLAAGLAGGGALAAPGIPAGVRGALAEVGPAPGSEGAGIEKVRWANRCRFVRETDWSHGGSGRIRRECRQVWIGPTHGGMPQDRGIRRDGW</sequence>
<keyword evidence="3" id="KW-1185">Reference proteome</keyword>
<name>A0A9X1YDJ8_9PROT</name>
<comment type="caution">
    <text evidence="2">The sequence shown here is derived from an EMBL/GenBank/DDBJ whole genome shotgun (WGS) entry which is preliminary data.</text>
</comment>
<dbReference type="EMBL" id="JALPRX010000147">
    <property type="protein sequence ID" value="MCK8787795.1"/>
    <property type="molecule type" value="Genomic_DNA"/>
</dbReference>
<proteinExistence type="predicted"/>
<evidence type="ECO:0000313" key="3">
    <source>
        <dbReference type="Proteomes" id="UP001139516"/>
    </source>
</evidence>
<protein>
    <submittedName>
        <fullName evidence="2">Uncharacterized protein</fullName>
    </submittedName>
</protein>
<reference evidence="2" key="1">
    <citation type="submission" date="2022-04" db="EMBL/GenBank/DDBJ databases">
        <title>Roseomonas acroporae sp. nov., isolated from coral Acropora digitifera.</title>
        <authorList>
            <person name="Sun H."/>
        </authorList>
    </citation>
    <scope>NUCLEOTIDE SEQUENCE</scope>
    <source>
        <strain evidence="2">NAR14</strain>
    </source>
</reference>
<accession>A0A9X1YDJ8</accession>
<evidence type="ECO:0000256" key="1">
    <source>
        <dbReference type="SAM" id="SignalP"/>
    </source>
</evidence>